<keyword evidence="1" id="KW-0812">Transmembrane</keyword>
<name>A0ABQ5E1F5_9ASTR</name>
<organism evidence="2 3">
    <name type="scientific">Tanacetum coccineum</name>
    <dbReference type="NCBI Taxonomy" id="301880"/>
    <lineage>
        <taxon>Eukaryota</taxon>
        <taxon>Viridiplantae</taxon>
        <taxon>Streptophyta</taxon>
        <taxon>Embryophyta</taxon>
        <taxon>Tracheophyta</taxon>
        <taxon>Spermatophyta</taxon>
        <taxon>Magnoliopsida</taxon>
        <taxon>eudicotyledons</taxon>
        <taxon>Gunneridae</taxon>
        <taxon>Pentapetalae</taxon>
        <taxon>asterids</taxon>
        <taxon>campanulids</taxon>
        <taxon>Asterales</taxon>
        <taxon>Asteraceae</taxon>
        <taxon>Asteroideae</taxon>
        <taxon>Anthemideae</taxon>
        <taxon>Anthemidinae</taxon>
        <taxon>Tanacetum</taxon>
    </lineage>
</organism>
<evidence type="ECO:0000256" key="1">
    <source>
        <dbReference type="SAM" id="Phobius"/>
    </source>
</evidence>
<dbReference type="Proteomes" id="UP001151760">
    <property type="component" value="Unassembled WGS sequence"/>
</dbReference>
<gene>
    <name evidence="2" type="ORF">Tco_0952993</name>
</gene>
<proteinExistence type="predicted"/>
<evidence type="ECO:0000313" key="3">
    <source>
        <dbReference type="Proteomes" id="UP001151760"/>
    </source>
</evidence>
<protein>
    <submittedName>
        <fullName evidence="2">Uncharacterized protein</fullName>
    </submittedName>
</protein>
<keyword evidence="1" id="KW-0472">Membrane</keyword>
<comment type="caution">
    <text evidence="2">The sequence shown here is derived from an EMBL/GenBank/DDBJ whole genome shotgun (WGS) entry which is preliminary data.</text>
</comment>
<keyword evidence="3" id="KW-1185">Reference proteome</keyword>
<keyword evidence="1" id="KW-1133">Transmembrane helix</keyword>
<sequence length="179" mass="20623">MSFVDDVPRELQRMASESTSYMWLQLLQFPEYIVVFVGLSLASAKKDDDDDLLLKVCISPSFESWLRSHTKSVFATMKGAWHRYRIRKPEPHLLLLHPKSCLKQRLCFLRAYFIDIRNLARQLYAYCGCSHCAMMIFYCCVFMSHGLQTPVFWQGSHSYTVVVAIDSVLCGSYISGSEP</sequence>
<dbReference type="EMBL" id="BQNB010015799">
    <property type="protein sequence ID" value="GJT44278.1"/>
    <property type="molecule type" value="Genomic_DNA"/>
</dbReference>
<reference evidence="2" key="1">
    <citation type="journal article" date="2022" name="Int. J. Mol. Sci.">
        <title>Draft Genome of Tanacetum Coccineum: Genomic Comparison of Closely Related Tanacetum-Family Plants.</title>
        <authorList>
            <person name="Yamashiro T."/>
            <person name="Shiraishi A."/>
            <person name="Nakayama K."/>
            <person name="Satake H."/>
        </authorList>
    </citation>
    <scope>NUCLEOTIDE SEQUENCE</scope>
</reference>
<reference evidence="2" key="2">
    <citation type="submission" date="2022-01" db="EMBL/GenBank/DDBJ databases">
        <authorList>
            <person name="Yamashiro T."/>
            <person name="Shiraishi A."/>
            <person name="Satake H."/>
            <person name="Nakayama K."/>
        </authorList>
    </citation>
    <scope>NUCLEOTIDE SEQUENCE</scope>
</reference>
<evidence type="ECO:0000313" key="2">
    <source>
        <dbReference type="EMBL" id="GJT44278.1"/>
    </source>
</evidence>
<feature type="transmembrane region" description="Helical" evidence="1">
    <location>
        <begin position="123"/>
        <end position="144"/>
    </location>
</feature>
<accession>A0ABQ5E1F5</accession>
<feature type="transmembrane region" description="Helical" evidence="1">
    <location>
        <begin position="20"/>
        <end position="42"/>
    </location>
</feature>